<gene>
    <name evidence="1" type="ORF">MEUPH1_LOCUS11198</name>
</gene>
<dbReference type="Proteomes" id="UP001160148">
    <property type="component" value="Unassembled WGS sequence"/>
</dbReference>
<sequence length="75" mass="8191">MASARTVLGVTVTLVWHPEEQSVWPDGYSAQGGGNGSVVNEELVFHHLELFVATDSQVRCTDSDDRTVRDVCESV</sequence>
<dbReference type="AlphaFoldDB" id="A0AAV0WHP1"/>
<proteinExistence type="predicted"/>
<evidence type="ECO:0000313" key="1">
    <source>
        <dbReference type="EMBL" id="CAI6355329.1"/>
    </source>
</evidence>
<accession>A0AAV0WHP1</accession>
<name>A0AAV0WHP1_9HEMI</name>
<reference evidence="1 2" key="1">
    <citation type="submission" date="2023-01" db="EMBL/GenBank/DDBJ databases">
        <authorList>
            <person name="Whitehead M."/>
        </authorList>
    </citation>
    <scope>NUCLEOTIDE SEQUENCE [LARGE SCALE GENOMIC DNA]</scope>
</reference>
<comment type="caution">
    <text evidence="1">The sequence shown here is derived from an EMBL/GenBank/DDBJ whole genome shotgun (WGS) entry which is preliminary data.</text>
</comment>
<evidence type="ECO:0000313" key="2">
    <source>
        <dbReference type="Proteomes" id="UP001160148"/>
    </source>
</evidence>
<organism evidence="1 2">
    <name type="scientific">Macrosiphum euphorbiae</name>
    <name type="common">potato aphid</name>
    <dbReference type="NCBI Taxonomy" id="13131"/>
    <lineage>
        <taxon>Eukaryota</taxon>
        <taxon>Metazoa</taxon>
        <taxon>Ecdysozoa</taxon>
        <taxon>Arthropoda</taxon>
        <taxon>Hexapoda</taxon>
        <taxon>Insecta</taxon>
        <taxon>Pterygota</taxon>
        <taxon>Neoptera</taxon>
        <taxon>Paraneoptera</taxon>
        <taxon>Hemiptera</taxon>
        <taxon>Sternorrhyncha</taxon>
        <taxon>Aphidomorpha</taxon>
        <taxon>Aphidoidea</taxon>
        <taxon>Aphididae</taxon>
        <taxon>Macrosiphini</taxon>
        <taxon>Macrosiphum</taxon>
    </lineage>
</organism>
<dbReference type="EMBL" id="CARXXK010000002">
    <property type="protein sequence ID" value="CAI6355329.1"/>
    <property type="molecule type" value="Genomic_DNA"/>
</dbReference>
<keyword evidence="2" id="KW-1185">Reference proteome</keyword>
<protein>
    <submittedName>
        <fullName evidence="1">Uncharacterized protein</fullName>
    </submittedName>
</protein>